<organism evidence="1 2">
    <name type="scientific">Fulvivirga kasyanovii</name>
    <dbReference type="NCBI Taxonomy" id="396812"/>
    <lineage>
        <taxon>Bacteria</taxon>
        <taxon>Pseudomonadati</taxon>
        <taxon>Bacteroidota</taxon>
        <taxon>Cytophagia</taxon>
        <taxon>Cytophagales</taxon>
        <taxon>Fulvivirgaceae</taxon>
        <taxon>Fulvivirga</taxon>
    </lineage>
</organism>
<dbReference type="Proteomes" id="UP000798808">
    <property type="component" value="Unassembled WGS sequence"/>
</dbReference>
<accession>A0ABW9RN27</accession>
<protein>
    <recommendedName>
        <fullName evidence="3">STAS/SEC14 domain-containing protein</fullName>
    </recommendedName>
</protein>
<dbReference type="EMBL" id="SMLW01000522">
    <property type="protein sequence ID" value="MTI25529.1"/>
    <property type="molecule type" value="Genomic_DNA"/>
</dbReference>
<dbReference type="RefSeq" id="WP_155171724.1">
    <property type="nucleotide sequence ID" value="NZ_BAAAFL010000068.1"/>
</dbReference>
<proteinExistence type="predicted"/>
<comment type="caution">
    <text evidence="1">The sequence shown here is derived from an EMBL/GenBank/DDBJ whole genome shotgun (WGS) entry which is preliminary data.</text>
</comment>
<evidence type="ECO:0008006" key="3">
    <source>
        <dbReference type="Google" id="ProtNLM"/>
    </source>
</evidence>
<gene>
    <name evidence="1" type="ORF">E1163_11295</name>
</gene>
<sequence>MKIETFYTQGESTLNYDPSVPCIIVNNVGFATSEEFRALLNKGLEFLIEKQKIHGKIGWLSNLVQADAYSEDDMKWVATDFDARAYEAGVRHVSFVLAEDAYAFANFSAETYQKYSQEEIGEKIVIRNFKDEASAKAWLREVLSRQ</sequence>
<evidence type="ECO:0000313" key="2">
    <source>
        <dbReference type="Proteomes" id="UP000798808"/>
    </source>
</evidence>
<keyword evidence="2" id="KW-1185">Reference proteome</keyword>
<name>A0ABW9RN27_9BACT</name>
<evidence type="ECO:0000313" key="1">
    <source>
        <dbReference type="EMBL" id="MTI25529.1"/>
    </source>
</evidence>
<reference evidence="1 2" key="1">
    <citation type="submission" date="2019-02" db="EMBL/GenBank/DDBJ databases">
        <authorList>
            <person name="Goldberg S.R."/>
            <person name="Haltli B.A."/>
            <person name="Correa H."/>
            <person name="Russell K.G."/>
        </authorList>
    </citation>
    <scope>NUCLEOTIDE SEQUENCE [LARGE SCALE GENOMIC DNA]</scope>
    <source>
        <strain evidence="1 2">JCM 16186</strain>
    </source>
</reference>